<dbReference type="InterPro" id="IPR016167">
    <property type="entry name" value="FAD-bd_PCMH_sub1"/>
</dbReference>
<dbReference type="NCBIfam" id="NF000755">
    <property type="entry name" value="PRK00046.1"/>
    <property type="match status" value="1"/>
</dbReference>
<evidence type="ECO:0000256" key="4">
    <source>
        <dbReference type="ARBA" id="ARBA00004752"/>
    </source>
</evidence>
<evidence type="ECO:0000256" key="14">
    <source>
        <dbReference type="ARBA" id="ARBA00022984"/>
    </source>
</evidence>
<comment type="cofactor">
    <cofactor evidence="1 20">
        <name>FAD</name>
        <dbReference type="ChEBI" id="CHEBI:57692"/>
    </cofactor>
</comment>
<feature type="active site" evidence="20">
    <location>
        <position position="199"/>
    </location>
</feature>
<dbReference type="GO" id="GO:0008360">
    <property type="term" value="P:regulation of cell shape"/>
    <property type="evidence" value="ECO:0007669"/>
    <property type="project" value="UniProtKB-KW"/>
</dbReference>
<evidence type="ECO:0000259" key="21">
    <source>
        <dbReference type="PROSITE" id="PS51387"/>
    </source>
</evidence>
<dbReference type="SUPFAM" id="SSF56176">
    <property type="entry name" value="FAD-binding/transporter-associated domain-like"/>
    <property type="match status" value="1"/>
</dbReference>
<evidence type="ECO:0000256" key="10">
    <source>
        <dbReference type="ARBA" id="ARBA00022630"/>
    </source>
</evidence>
<dbReference type="NCBIfam" id="TIGR00179">
    <property type="entry name" value="murB"/>
    <property type="match status" value="1"/>
</dbReference>
<dbReference type="Pfam" id="PF02873">
    <property type="entry name" value="MurB_C"/>
    <property type="match status" value="1"/>
</dbReference>
<dbReference type="Pfam" id="PF01565">
    <property type="entry name" value="FAD_binding_4"/>
    <property type="match status" value="1"/>
</dbReference>
<evidence type="ECO:0000256" key="9">
    <source>
        <dbReference type="ARBA" id="ARBA00022618"/>
    </source>
</evidence>
<dbReference type="InterPro" id="IPR003170">
    <property type="entry name" value="MurB"/>
</dbReference>
<dbReference type="PANTHER" id="PTHR21071:SF4">
    <property type="entry name" value="UDP-N-ACETYLENOLPYRUVOYLGLUCOSAMINE REDUCTASE"/>
    <property type="match status" value="1"/>
</dbReference>
<dbReference type="InterPro" id="IPR016169">
    <property type="entry name" value="FAD-bd_PCMH_sub2"/>
</dbReference>
<dbReference type="InterPro" id="IPR006094">
    <property type="entry name" value="Oxid_FAD_bind_N"/>
</dbReference>
<dbReference type="HAMAP" id="MF_00037">
    <property type="entry name" value="MurB"/>
    <property type="match status" value="1"/>
</dbReference>
<dbReference type="InterPro" id="IPR011601">
    <property type="entry name" value="MurB_C"/>
</dbReference>
<evidence type="ECO:0000256" key="7">
    <source>
        <dbReference type="ARBA" id="ARBA00015188"/>
    </source>
</evidence>
<name>A0A4R3VBT8_9GAMM</name>
<evidence type="ECO:0000313" key="23">
    <source>
        <dbReference type="Proteomes" id="UP000295433"/>
    </source>
</evidence>
<evidence type="ECO:0000256" key="5">
    <source>
        <dbReference type="ARBA" id="ARBA00010485"/>
    </source>
</evidence>
<keyword evidence="11 20" id="KW-0274">FAD</keyword>
<evidence type="ECO:0000256" key="8">
    <source>
        <dbReference type="ARBA" id="ARBA00022490"/>
    </source>
</evidence>
<dbReference type="Proteomes" id="UP000295433">
    <property type="component" value="Unassembled WGS sequence"/>
</dbReference>
<dbReference type="Gene3D" id="3.30.43.10">
    <property type="entry name" value="Uridine Diphospho-n-acetylenolpyruvylglucosamine Reductase, domain 2"/>
    <property type="match status" value="1"/>
</dbReference>
<dbReference type="PROSITE" id="PS51387">
    <property type="entry name" value="FAD_PCMH"/>
    <property type="match status" value="1"/>
</dbReference>
<keyword evidence="13 20" id="KW-0133">Cell shape</keyword>
<dbReference type="SUPFAM" id="SSF56194">
    <property type="entry name" value="Uridine diphospho-N-Acetylenolpyruvylglucosamine reductase, MurB, C-terminal domain"/>
    <property type="match status" value="1"/>
</dbReference>
<keyword evidence="15 20" id="KW-0560">Oxidoreductase</keyword>
<dbReference type="GO" id="GO:0071555">
    <property type="term" value="P:cell wall organization"/>
    <property type="evidence" value="ECO:0007669"/>
    <property type="project" value="UniProtKB-KW"/>
</dbReference>
<evidence type="ECO:0000256" key="15">
    <source>
        <dbReference type="ARBA" id="ARBA00023002"/>
    </source>
</evidence>
<dbReference type="GO" id="GO:0005829">
    <property type="term" value="C:cytosol"/>
    <property type="evidence" value="ECO:0007669"/>
    <property type="project" value="TreeGrafter"/>
</dbReference>
<feature type="active site" evidence="20">
    <location>
        <position position="365"/>
    </location>
</feature>
<dbReference type="PANTHER" id="PTHR21071">
    <property type="entry name" value="UDP-N-ACETYLENOLPYRUVOYLGLUCOSAMINE REDUCTASE"/>
    <property type="match status" value="1"/>
</dbReference>
<dbReference type="EC" id="1.3.1.98" evidence="6 20"/>
<dbReference type="EMBL" id="SMBY01000023">
    <property type="protein sequence ID" value="TCV01074.1"/>
    <property type="molecule type" value="Genomic_DNA"/>
</dbReference>
<dbReference type="GO" id="GO:0051301">
    <property type="term" value="P:cell division"/>
    <property type="evidence" value="ECO:0007669"/>
    <property type="project" value="UniProtKB-KW"/>
</dbReference>
<reference evidence="22 23" key="1">
    <citation type="submission" date="2019-03" db="EMBL/GenBank/DDBJ databases">
        <title>Genomic Encyclopedia of Type Strains, Phase IV (KMG-IV): sequencing the most valuable type-strain genomes for metagenomic binning, comparative biology and taxonomic classification.</title>
        <authorList>
            <person name="Goeker M."/>
        </authorList>
    </citation>
    <scope>NUCLEOTIDE SEQUENCE [LARGE SCALE GENOMIC DNA]</scope>
    <source>
        <strain evidence="22 23">DSM 16730</strain>
    </source>
</reference>
<dbReference type="Gene3D" id="3.90.78.10">
    <property type="entry name" value="UDP-N-acetylenolpyruvoylglucosamine reductase, C-terminal domain"/>
    <property type="match status" value="1"/>
</dbReference>
<dbReference type="UniPathway" id="UPA00219"/>
<dbReference type="InterPro" id="IPR036318">
    <property type="entry name" value="FAD-bd_PCMH-like_sf"/>
</dbReference>
<evidence type="ECO:0000256" key="19">
    <source>
        <dbReference type="ARBA" id="ARBA00048914"/>
    </source>
</evidence>
<comment type="function">
    <text evidence="2 20">Cell wall formation.</text>
</comment>
<accession>A0A4R3VBT8</accession>
<evidence type="ECO:0000256" key="13">
    <source>
        <dbReference type="ARBA" id="ARBA00022960"/>
    </source>
</evidence>
<keyword evidence="23" id="KW-1185">Reference proteome</keyword>
<dbReference type="AlphaFoldDB" id="A0A4R3VBT8"/>
<evidence type="ECO:0000256" key="6">
    <source>
        <dbReference type="ARBA" id="ARBA00012518"/>
    </source>
</evidence>
<keyword evidence="9 20" id="KW-0132">Cell division</keyword>
<organism evidence="22 23">
    <name type="scientific">Samsonia erythrinae</name>
    <dbReference type="NCBI Taxonomy" id="160434"/>
    <lineage>
        <taxon>Bacteria</taxon>
        <taxon>Pseudomonadati</taxon>
        <taxon>Pseudomonadota</taxon>
        <taxon>Gammaproteobacteria</taxon>
        <taxon>Enterobacterales</taxon>
        <taxon>Pectobacteriaceae</taxon>
        <taxon>Samsonia</taxon>
    </lineage>
</organism>
<gene>
    <name evidence="20" type="primary">murB</name>
    <name evidence="22" type="ORF">EDC54_1239</name>
</gene>
<evidence type="ECO:0000256" key="1">
    <source>
        <dbReference type="ARBA" id="ARBA00001974"/>
    </source>
</evidence>
<keyword evidence="14 20" id="KW-0573">Peptidoglycan synthesis</keyword>
<dbReference type="InterPro" id="IPR016166">
    <property type="entry name" value="FAD-bd_PCMH"/>
</dbReference>
<comment type="similarity">
    <text evidence="5 20">Belongs to the MurB family.</text>
</comment>
<protein>
    <recommendedName>
        <fullName evidence="7 20">UDP-N-acetylenolpyruvoylglucosamine reductase</fullName>
        <ecNumber evidence="6 20">1.3.1.98</ecNumber>
    </recommendedName>
    <alternativeName>
        <fullName evidence="18 20">UDP-N-acetylmuramate dehydrogenase</fullName>
    </alternativeName>
</protein>
<dbReference type="Gene3D" id="3.30.465.10">
    <property type="match status" value="1"/>
</dbReference>
<keyword evidence="16 20" id="KW-0131">Cell cycle</keyword>
<feature type="active site" description="Proton donor" evidence="20">
    <location>
        <position position="269"/>
    </location>
</feature>
<proteinExistence type="inferred from homology"/>
<comment type="pathway">
    <text evidence="4 20">Cell wall biogenesis; peptidoglycan biosynthesis.</text>
</comment>
<keyword evidence="8 20" id="KW-0963">Cytoplasm</keyword>
<feature type="domain" description="FAD-binding PCMH-type" evidence="21">
    <location>
        <begin position="53"/>
        <end position="223"/>
    </location>
</feature>
<evidence type="ECO:0000256" key="20">
    <source>
        <dbReference type="HAMAP-Rule" id="MF_00037"/>
    </source>
</evidence>
<keyword evidence="10 20" id="KW-0285">Flavoprotein</keyword>
<evidence type="ECO:0000256" key="12">
    <source>
        <dbReference type="ARBA" id="ARBA00022857"/>
    </source>
</evidence>
<evidence type="ECO:0000256" key="3">
    <source>
        <dbReference type="ARBA" id="ARBA00004496"/>
    </source>
</evidence>
<evidence type="ECO:0000313" key="22">
    <source>
        <dbReference type="EMBL" id="TCV01074.1"/>
    </source>
</evidence>
<evidence type="ECO:0000256" key="11">
    <source>
        <dbReference type="ARBA" id="ARBA00022827"/>
    </source>
</evidence>
<evidence type="ECO:0000256" key="2">
    <source>
        <dbReference type="ARBA" id="ARBA00003921"/>
    </source>
</evidence>
<keyword evidence="17 20" id="KW-0961">Cell wall biogenesis/degradation</keyword>
<dbReference type="GO" id="GO:0071949">
    <property type="term" value="F:FAD binding"/>
    <property type="evidence" value="ECO:0007669"/>
    <property type="project" value="InterPro"/>
</dbReference>
<evidence type="ECO:0000256" key="16">
    <source>
        <dbReference type="ARBA" id="ARBA00023306"/>
    </source>
</evidence>
<dbReference type="GO" id="GO:0009252">
    <property type="term" value="P:peptidoglycan biosynthetic process"/>
    <property type="evidence" value="ECO:0007669"/>
    <property type="project" value="UniProtKB-UniRule"/>
</dbReference>
<comment type="subcellular location">
    <subcellularLocation>
        <location evidence="3 20">Cytoplasm</location>
    </subcellularLocation>
</comment>
<dbReference type="InterPro" id="IPR036635">
    <property type="entry name" value="MurB_C_sf"/>
</dbReference>
<keyword evidence="12 20" id="KW-0521">NADP</keyword>
<evidence type="ECO:0000256" key="17">
    <source>
        <dbReference type="ARBA" id="ARBA00023316"/>
    </source>
</evidence>
<comment type="catalytic activity">
    <reaction evidence="19 20">
        <text>UDP-N-acetyl-alpha-D-muramate + NADP(+) = UDP-N-acetyl-3-O-(1-carboxyvinyl)-alpha-D-glucosamine + NADPH + H(+)</text>
        <dbReference type="Rhea" id="RHEA:12248"/>
        <dbReference type="ChEBI" id="CHEBI:15378"/>
        <dbReference type="ChEBI" id="CHEBI:57783"/>
        <dbReference type="ChEBI" id="CHEBI:58349"/>
        <dbReference type="ChEBI" id="CHEBI:68483"/>
        <dbReference type="ChEBI" id="CHEBI:70757"/>
        <dbReference type="EC" id="1.3.1.98"/>
    </reaction>
</comment>
<evidence type="ECO:0000256" key="18">
    <source>
        <dbReference type="ARBA" id="ARBA00031026"/>
    </source>
</evidence>
<dbReference type="GO" id="GO:0008762">
    <property type="term" value="F:UDP-N-acetylmuramate dehydrogenase activity"/>
    <property type="evidence" value="ECO:0007669"/>
    <property type="project" value="UniProtKB-UniRule"/>
</dbReference>
<comment type="caution">
    <text evidence="22">The sequence shown here is derived from an EMBL/GenBank/DDBJ whole genome shotgun (WGS) entry which is preliminary data.</text>
</comment>
<sequence>MRGVQGKGLLCLCGKRPPVSYVDRVDYVISELVGIFIMVPSVISLKSHNSFSLSVSASCLRVADTQDKLIEGWRVASASQEPVLLLGEGSNVLFLEDFSGTVLLNRLKGIDVREESDGWYLHVGAGENWHQFVEYTLKRGIAGLENLALIPGCVGSAPIQNIGAYGIELQHVCDYVELLDLAKGKTIRLTAEACKFGYRESIFKHQYRSGFAITAVGLYLKKEWSPVLNYGDLVKFDPTIVTPQQIFDSVCHMRRSKLPDPKTMGNAGSFFKNPIITQQHAEQILREYPNAPQYMQADGSVKLAAGWLIDQCKLKGFQLGGAAVHEKQALVLINKNNAKSSDIVELARYVRNQVAEKFCIYLEPEVRFIAAQGEVNAIEVLS</sequence>